<accession>A0A7S3AD51</accession>
<organism evidence="1">
    <name type="scientific">Haptolina ericina</name>
    <dbReference type="NCBI Taxonomy" id="156174"/>
    <lineage>
        <taxon>Eukaryota</taxon>
        <taxon>Haptista</taxon>
        <taxon>Haptophyta</taxon>
        <taxon>Prymnesiophyceae</taxon>
        <taxon>Prymnesiales</taxon>
        <taxon>Prymnesiaceae</taxon>
        <taxon>Haptolina</taxon>
    </lineage>
</organism>
<name>A0A7S3AD51_9EUKA</name>
<protein>
    <submittedName>
        <fullName evidence="1">Uncharacterized protein</fullName>
    </submittedName>
</protein>
<gene>
    <name evidence="1" type="ORF">HERI1096_LOCUS620</name>
</gene>
<reference evidence="1" key="1">
    <citation type="submission" date="2021-01" db="EMBL/GenBank/DDBJ databases">
        <authorList>
            <person name="Corre E."/>
            <person name="Pelletier E."/>
            <person name="Niang G."/>
            <person name="Scheremetjew M."/>
            <person name="Finn R."/>
            <person name="Kale V."/>
            <person name="Holt S."/>
            <person name="Cochrane G."/>
            <person name="Meng A."/>
            <person name="Brown T."/>
            <person name="Cohen L."/>
        </authorList>
    </citation>
    <scope>NUCLEOTIDE SEQUENCE</scope>
    <source>
        <strain evidence="1">CCMP281</strain>
    </source>
</reference>
<evidence type="ECO:0000313" key="1">
    <source>
        <dbReference type="EMBL" id="CAE0097040.1"/>
    </source>
</evidence>
<proteinExistence type="predicted"/>
<sequence>MVRAQYTSQANAAIADCLSRTHEAHFHRMVNERMRFVTATNADSARIRHARGDRFAYVNAHAHNRNLSMRACACDIRGQYPMLPRLLPALQRFYRRVLTSRPVQPPTGPLPRRFDFNLILHDFDTDWQRCCQTPDPRARQMPPPLAPAAYSDEHAIAIPTFNFDVTGWSFSSASKAGVLPPWRAAGEACLAWKQPTTQHAPI</sequence>
<dbReference type="EMBL" id="HBHX01001081">
    <property type="protein sequence ID" value="CAE0097040.1"/>
    <property type="molecule type" value="Transcribed_RNA"/>
</dbReference>
<dbReference type="AlphaFoldDB" id="A0A7S3AD51"/>